<organism evidence="1 2">
    <name type="scientific">Panagrolaimus sp. JU765</name>
    <dbReference type="NCBI Taxonomy" id="591449"/>
    <lineage>
        <taxon>Eukaryota</taxon>
        <taxon>Metazoa</taxon>
        <taxon>Ecdysozoa</taxon>
        <taxon>Nematoda</taxon>
        <taxon>Chromadorea</taxon>
        <taxon>Rhabditida</taxon>
        <taxon>Tylenchina</taxon>
        <taxon>Panagrolaimomorpha</taxon>
        <taxon>Panagrolaimoidea</taxon>
        <taxon>Panagrolaimidae</taxon>
        <taxon>Panagrolaimus</taxon>
    </lineage>
</organism>
<dbReference type="WBParaSite" id="JU765_v2.g2226.t1">
    <property type="protein sequence ID" value="JU765_v2.g2226.t1"/>
    <property type="gene ID" value="JU765_v2.g2226"/>
</dbReference>
<name>A0AC34R012_9BILA</name>
<accession>A0AC34R012</accession>
<dbReference type="Proteomes" id="UP000887576">
    <property type="component" value="Unplaced"/>
</dbReference>
<evidence type="ECO:0000313" key="2">
    <source>
        <dbReference type="WBParaSite" id="JU765_v2.g2226.t1"/>
    </source>
</evidence>
<sequence>MSISPDPITKTVQVPMNIAFVKYWGKADHREMLPLNDSISVNLNDLFAETKVTLRFNEVIPDSVVVNGKSLSCDEGTRFFKVFTEFRRIIGPLFEYFFSIEVVSTTSFPVKAGLASSAAGFAALAYALGKAVNLKDPEIARLARLGSGSACRSLFPGFVHWDSSKTKPNDEFVFPLPMDQKFVS</sequence>
<protein>
    <submittedName>
        <fullName evidence="2">GHMP kinase N-terminal domain-containing protein</fullName>
    </submittedName>
</protein>
<proteinExistence type="predicted"/>
<evidence type="ECO:0000313" key="1">
    <source>
        <dbReference type="Proteomes" id="UP000887576"/>
    </source>
</evidence>
<reference evidence="2" key="1">
    <citation type="submission" date="2022-11" db="UniProtKB">
        <authorList>
            <consortium name="WormBaseParasite"/>
        </authorList>
    </citation>
    <scope>IDENTIFICATION</scope>
</reference>